<dbReference type="OrthoDB" id="7595704at2"/>
<feature type="region of interest" description="Disordered" evidence="1">
    <location>
        <begin position="18"/>
        <end position="38"/>
    </location>
</feature>
<keyword evidence="2" id="KW-0732">Signal</keyword>
<keyword evidence="4" id="KW-1185">Reference proteome</keyword>
<dbReference type="Proteomes" id="UP000282977">
    <property type="component" value="Unassembled WGS sequence"/>
</dbReference>
<organism evidence="3 4">
    <name type="scientific">Sphingobium algorifonticola</name>
    <dbReference type="NCBI Taxonomy" id="2008318"/>
    <lineage>
        <taxon>Bacteria</taxon>
        <taxon>Pseudomonadati</taxon>
        <taxon>Pseudomonadota</taxon>
        <taxon>Alphaproteobacteria</taxon>
        <taxon>Sphingomonadales</taxon>
        <taxon>Sphingomonadaceae</taxon>
        <taxon>Sphingobium</taxon>
    </lineage>
</organism>
<protein>
    <recommendedName>
        <fullName evidence="5">DUF3887 domain-containing protein</fullName>
    </recommendedName>
</protein>
<dbReference type="RefSeq" id="WP_127691892.1">
    <property type="nucleotide sequence ID" value="NZ_RZUL01000008.1"/>
</dbReference>
<evidence type="ECO:0000313" key="4">
    <source>
        <dbReference type="Proteomes" id="UP000282977"/>
    </source>
</evidence>
<feature type="chain" id="PRO_5019520088" description="DUF3887 domain-containing protein" evidence="2">
    <location>
        <begin position="21"/>
        <end position="109"/>
    </location>
</feature>
<accession>A0A437J3X3</accession>
<reference evidence="3 4" key="1">
    <citation type="submission" date="2019-01" db="EMBL/GenBank/DDBJ databases">
        <authorList>
            <person name="Chen W.-M."/>
        </authorList>
    </citation>
    <scope>NUCLEOTIDE SEQUENCE [LARGE SCALE GENOMIC DNA]</scope>
    <source>
        <strain evidence="3 4">TLA-22</strain>
    </source>
</reference>
<comment type="caution">
    <text evidence="3">The sequence shown here is derived from an EMBL/GenBank/DDBJ whole genome shotgun (WGS) entry which is preliminary data.</text>
</comment>
<name>A0A437J3X3_9SPHN</name>
<proteinExistence type="predicted"/>
<evidence type="ECO:0000256" key="1">
    <source>
        <dbReference type="SAM" id="MobiDB-lite"/>
    </source>
</evidence>
<dbReference type="AlphaFoldDB" id="A0A437J3X3"/>
<dbReference type="Pfam" id="PF20098">
    <property type="entry name" value="DUF6488"/>
    <property type="match status" value="1"/>
</dbReference>
<evidence type="ECO:0008006" key="5">
    <source>
        <dbReference type="Google" id="ProtNLM"/>
    </source>
</evidence>
<sequence length="109" mass="12068">MRIALIALAAFALHAGPALAHPDHDDEEHEARTPQQTARDNVIRLVSQAKLPASWSRATVAGTRERTSRGQRQTIVTFRNDAESDPARKLFHVVLTTDGQFVSGDFRQP</sequence>
<feature type="signal peptide" evidence="2">
    <location>
        <begin position="1"/>
        <end position="20"/>
    </location>
</feature>
<dbReference type="InterPro" id="IPR045503">
    <property type="entry name" value="DUF6488"/>
</dbReference>
<gene>
    <name evidence="3" type="ORF">ENE74_15910</name>
</gene>
<evidence type="ECO:0000313" key="3">
    <source>
        <dbReference type="EMBL" id="RVT39306.1"/>
    </source>
</evidence>
<dbReference type="EMBL" id="RZUL01000008">
    <property type="protein sequence ID" value="RVT39306.1"/>
    <property type="molecule type" value="Genomic_DNA"/>
</dbReference>
<feature type="compositionally biased region" description="Basic and acidic residues" evidence="1">
    <location>
        <begin position="21"/>
        <end position="32"/>
    </location>
</feature>
<evidence type="ECO:0000256" key="2">
    <source>
        <dbReference type="SAM" id="SignalP"/>
    </source>
</evidence>